<dbReference type="RefSeq" id="WP_307228673.1">
    <property type="nucleotide sequence ID" value="NZ_JAUSTT010000009.1"/>
</dbReference>
<feature type="transmembrane region" description="Helical" evidence="1">
    <location>
        <begin position="142"/>
        <end position="158"/>
    </location>
</feature>
<feature type="transmembrane region" description="Helical" evidence="1">
    <location>
        <begin position="164"/>
        <end position="185"/>
    </location>
</feature>
<keyword evidence="1" id="KW-1133">Transmembrane helix</keyword>
<protein>
    <submittedName>
        <fullName evidence="2">Uncharacterized protein</fullName>
    </submittedName>
</protein>
<feature type="transmembrane region" description="Helical" evidence="1">
    <location>
        <begin position="87"/>
        <end position="105"/>
    </location>
</feature>
<gene>
    <name evidence="2" type="ORF">J2S08_001770</name>
</gene>
<dbReference type="EMBL" id="JAUSTT010000009">
    <property type="protein sequence ID" value="MDQ0175934.1"/>
    <property type="molecule type" value="Genomic_DNA"/>
</dbReference>
<keyword evidence="1" id="KW-0472">Membrane</keyword>
<proteinExistence type="predicted"/>
<keyword evidence="1" id="KW-0812">Transmembrane</keyword>
<evidence type="ECO:0000313" key="2">
    <source>
        <dbReference type="EMBL" id="MDQ0175934.1"/>
    </source>
</evidence>
<evidence type="ECO:0000313" key="3">
    <source>
        <dbReference type="Proteomes" id="UP001223586"/>
    </source>
</evidence>
<dbReference type="Proteomes" id="UP001223586">
    <property type="component" value="Unassembled WGS sequence"/>
</dbReference>
<keyword evidence="3" id="KW-1185">Reference proteome</keyword>
<feature type="transmembrane region" description="Helical" evidence="1">
    <location>
        <begin position="117"/>
        <end position="135"/>
    </location>
</feature>
<accession>A0ABT9WRT5</accession>
<organism evidence="2 3">
    <name type="scientific">Bacillus chungangensis</name>
    <dbReference type="NCBI Taxonomy" id="587633"/>
    <lineage>
        <taxon>Bacteria</taxon>
        <taxon>Bacillati</taxon>
        <taxon>Bacillota</taxon>
        <taxon>Bacilli</taxon>
        <taxon>Bacillales</taxon>
        <taxon>Bacillaceae</taxon>
        <taxon>Bacillus</taxon>
    </lineage>
</organism>
<reference evidence="2 3" key="1">
    <citation type="submission" date="2023-07" db="EMBL/GenBank/DDBJ databases">
        <title>Genomic Encyclopedia of Type Strains, Phase IV (KMG-IV): sequencing the most valuable type-strain genomes for metagenomic binning, comparative biology and taxonomic classification.</title>
        <authorList>
            <person name="Goeker M."/>
        </authorList>
    </citation>
    <scope>NUCLEOTIDE SEQUENCE [LARGE SCALE GENOMIC DNA]</scope>
    <source>
        <strain evidence="2 3">DSM 23837</strain>
    </source>
</reference>
<dbReference type="Pfam" id="PF20128">
    <property type="entry name" value="DUF6518"/>
    <property type="match status" value="1"/>
</dbReference>
<evidence type="ECO:0000256" key="1">
    <source>
        <dbReference type="SAM" id="Phobius"/>
    </source>
</evidence>
<sequence length="219" mass="24776">MSIKATLNSIRNKSSSSLTIQQKLLQVLLSFALGVFLGFIAKYSDTIPSNGLIGDIWGTISDITTRLGIWILVATIIAILSINPRIAAIKVFTFFSGMLLTYYLYSMWLFHFFPTYYFIRWGVIALASPIAAYIVWFSKGNGWFSAFCASMPIGLLVSEGYPFFYMFEIAFVFDILSAIILFLILSPNKKQCLRIFIFLLPIVFILRKSDILLYLFGGL</sequence>
<dbReference type="InterPro" id="IPR045393">
    <property type="entry name" value="DUF6518"/>
</dbReference>
<feature type="transmembrane region" description="Helical" evidence="1">
    <location>
        <begin position="63"/>
        <end position="80"/>
    </location>
</feature>
<feature type="transmembrane region" description="Helical" evidence="1">
    <location>
        <begin position="24"/>
        <end position="43"/>
    </location>
</feature>
<comment type="caution">
    <text evidence="2">The sequence shown here is derived from an EMBL/GenBank/DDBJ whole genome shotgun (WGS) entry which is preliminary data.</text>
</comment>
<feature type="transmembrane region" description="Helical" evidence="1">
    <location>
        <begin position="192"/>
        <end position="216"/>
    </location>
</feature>
<name>A0ABT9WRT5_9BACI</name>